<dbReference type="Proteomes" id="UP000179284">
    <property type="component" value="Chromosome I"/>
</dbReference>
<evidence type="ECO:0000313" key="14">
    <source>
        <dbReference type="Proteomes" id="UP000179284"/>
    </source>
</evidence>
<protein>
    <recommendedName>
        <fullName evidence="11">Zinc metalloprotease</fullName>
        <ecNumber evidence="11">3.4.24.-</ecNumber>
    </recommendedName>
</protein>
<dbReference type="PANTHER" id="PTHR42837:SF2">
    <property type="entry name" value="MEMBRANE METALLOPROTEASE ARASP2, CHLOROPLASTIC-RELATED"/>
    <property type="match status" value="1"/>
</dbReference>
<evidence type="ECO:0000256" key="1">
    <source>
        <dbReference type="ARBA" id="ARBA00001947"/>
    </source>
</evidence>
<evidence type="ECO:0000256" key="6">
    <source>
        <dbReference type="ARBA" id="ARBA00022801"/>
    </source>
</evidence>
<dbReference type="SMART" id="SM00228">
    <property type="entry name" value="PDZ"/>
    <property type="match status" value="1"/>
</dbReference>
<keyword evidence="11" id="KW-0479">Metal-binding</keyword>
<dbReference type="Pfam" id="PF02163">
    <property type="entry name" value="Peptidase_M50"/>
    <property type="match status" value="1"/>
</dbReference>
<dbReference type="GO" id="GO:0006508">
    <property type="term" value="P:proteolysis"/>
    <property type="evidence" value="ECO:0007669"/>
    <property type="project" value="UniProtKB-KW"/>
</dbReference>
<evidence type="ECO:0000256" key="7">
    <source>
        <dbReference type="ARBA" id="ARBA00022833"/>
    </source>
</evidence>
<feature type="transmembrane region" description="Helical" evidence="11">
    <location>
        <begin position="273"/>
        <end position="294"/>
    </location>
</feature>
<comment type="cofactor">
    <cofactor evidence="1 11">
        <name>Zn(2+)</name>
        <dbReference type="ChEBI" id="CHEBI:29105"/>
    </cofactor>
</comment>
<keyword evidence="6 11" id="KW-0378">Hydrolase</keyword>
<proteinExistence type="inferred from homology"/>
<evidence type="ECO:0000256" key="2">
    <source>
        <dbReference type="ARBA" id="ARBA00004141"/>
    </source>
</evidence>
<keyword evidence="4" id="KW-0645">Protease</keyword>
<dbReference type="CDD" id="cd23081">
    <property type="entry name" value="cpPDZ_EcRseP-like"/>
    <property type="match status" value="1"/>
</dbReference>
<dbReference type="InterPro" id="IPR001478">
    <property type="entry name" value="PDZ"/>
</dbReference>
<organism evidence="13 14">
    <name type="scientific">Butyrivibrio hungatei</name>
    <dbReference type="NCBI Taxonomy" id="185008"/>
    <lineage>
        <taxon>Bacteria</taxon>
        <taxon>Bacillati</taxon>
        <taxon>Bacillota</taxon>
        <taxon>Clostridia</taxon>
        <taxon>Lachnospirales</taxon>
        <taxon>Lachnospiraceae</taxon>
        <taxon>Butyrivibrio</taxon>
    </lineage>
</organism>
<evidence type="ECO:0000256" key="11">
    <source>
        <dbReference type="RuleBase" id="RU362031"/>
    </source>
</evidence>
<feature type="transmembrane region" description="Helical" evidence="11">
    <location>
        <begin position="323"/>
        <end position="342"/>
    </location>
</feature>
<accession>A0A1D9P0L2</accession>
<dbReference type="GO" id="GO:0046872">
    <property type="term" value="F:metal ion binding"/>
    <property type="evidence" value="ECO:0007669"/>
    <property type="project" value="UniProtKB-KW"/>
</dbReference>
<dbReference type="EMBL" id="CP017831">
    <property type="protein sequence ID" value="AOZ95884.1"/>
    <property type="molecule type" value="Genomic_DNA"/>
</dbReference>
<keyword evidence="5 11" id="KW-0812">Transmembrane</keyword>
<sequence>MLISVIIFFVIFGILVTSHEFGHFIIAKSGGIRVNEFFVGMGPTIWKKKKGDTLYSIKLLPIGGACVFDGMDPVEEEKEGYDEHSFLNASVWRRIATLFAGPFANFIIAYILAVILVSFSAWNFPVINELTEDSAAQEAGMQPGDKIISVDGEKVYMAGEVTLISQFAEGSPMDIVYERDGQIYETTLTPKYSAEAGRYYMGVYLGEFGEIKGPQALKYAWYEVRYYFKTTYRSLALLFKGKLSRDDVSGPVGMVKIVDDAYQETKPYGISSVILTMLSLTVLLSVNLGVMNLLPLPALDGGRLVFQFIEVIFGKKVPPEKEGFVHMIGMIALLGLMVFVLFNDITKFTR</sequence>
<dbReference type="InterPro" id="IPR041489">
    <property type="entry name" value="PDZ_6"/>
</dbReference>
<evidence type="ECO:0000313" key="13">
    <source>
        <dbReference type="EMBL" id="AOZ95884.1"/>
    </source>
</evidence>
<dbReference type="InterPro" id="IPR036034">
    <property type="entry name" value="PDZ_sf"/>
</dbReference>
<dbReference type="GO" id="GO:0016020">
    <property type="term" value="C:membrane"/>
    <property type="evidence" value="ECO:0007669"/>
    <property type="project" value="UniProtKB-SubCell"/>
</dbReference>
<dbReference type="InterPro" id="IPR004387">
    <property type="entry name" value="Pept_M50_Zn"/>
</dbReference>
<dbReference type="SUPFAM" id="SSF50156">
    <property type="entry name" value="PDZ domain-like"/>
    <property type="match status" value="1"/>
</dbReference>
<dbReference type="Gene3D" id="2.30.42.10">
    <property type="match status" value="1"/>
</dbReference>
<dbReference type="Pfam" id="PF17820">
    <property type="entry name" value="PDZ_6"/>
    <property type="match status" value="1"/>
</dbReference>
<evidence type="ECO:0000256" key="5">
    <source>
        <dbReference type="ARBA" id="ARBA00022692"/>
    </source>
</evidence>
<evidence type="ECO:0000256" key="9">
    <source>
        <dbReference type="ARBA" id="ARBA00023049"/>
    </source>
</evidence>
<dbReference type="InterPro" id="IPR008915">
    <property type="entry name" value="Peptidase_M50"/>
</dbReference>
<evidence type="ECO:0000256" key="8">
    <source>
        <dbReference type="ARBA" id="ARBA00022989"/>
    </source>
</evidence>
<keyword evidence="8 11" id="KW-1133">Transmembrane helix</keyword>
<name>A0A1D9P0L2_9FIRM</name>
<feature type="domain" description="PDZ" evidence="12">
    <location>
        <begin position="113"/>
        <end position="181"/>
    </location>
</feature>
<dbReference type="CDD" id="cd06163">
    <property type="entry name" value="S2P-M50_PDZ_RseP-like"/>
    <property type="match status" value="1"/>
</dbReference>
<keyword evidence="10 11" id="KW-0472">Membrane</keyword>
<keyword evidence="7 11" id="KW-0862">Zinc</keyword>
<dbReference type="RefSeq" id="WP_083385725.1">
    <property type="nucleotide sequence ID" value="NZ_CP017831.1"/>
</dbReference>
<evidence type="ECO:0000259" key="12">
    <source>
        <dbReference type="SMART" id="SM00228"/>
    </source>
</evidence>
<evidence type="ECO:0000256" key="3">
    <source>
        <dbReference type="ARBA" id="ARBA00007931"/>
    </source>
</evidence>
<dbReference type="PANTHER" id="PTHR42837">
    <property type="entry name" value="REGULATOR OF SIGMA-E PROTEASE RSEP"/>
    <property type="match status" value="1"/>
</dbReference>
<dbReference type="GO" id="GO:0004222">
    <property type="term" value="F:metalloendopeptidase activity"/>
    <property type="evidence" value="ECO:0007669"/>
    <property type="project" value="InterPro"/>
</dbReference>
<keyword evidence="9 11" id="KW-0482">Metalloprotease</keyword>
<dbReference type="NCBIfam" id="TIGR00054">
    <property type="entry name" value="RIP metalloprotease RseP"/>
    <property type="match status" value="1"/>
</dbReference>
<reference evidence="14" key="1">
    <citation type="submission" date="2016-10" db="EMBL/GenBank/DDBJ databases">
        <title>The complete genome sequence of the rumen bacterium Butyrivibrio hungatei MB2003.</title>
        <authorList>
            <person name="Palevich N."/>
            <person name="Kelly W.J."/>
            <person name="Leahy S.C."/>
            <person name="Altermann E."/>
            <person name="Rakonjac J."/>
            <person name="Attwood G.T."/>
        </authorList>
    </citation>
    <scope>NUCLEOTIDE SEQUENCE [LARGE SCALE GENOMIC DNA]</scope>
    <source>
        <strain evidence="14">MB2003</strain>
    </source>
</reference>
<dbReference type="KEGG" id="bhu:bhn_I0850"/>
<dbReference type="EC" id="3.4.24.-" evidence="11"/>
<gene>
    <name evidence="13" type="ORF">bhn_I0850</name>
</gene>
<comment type="similarity">
    <text evidence="3 11">Belongs to the peptidase M50B family.</text>
</comment>
<keyword evidence="14" id="KW-1185">Reference proteome</keyword>
<comment type="subcellular location">
    <subcellularLocation>
        <location evidence="2">Membrane</location>
        <topology evidence="2">Multi-pass membrane protein</topology>
    </subcellularLocation>
</comment>
<dbReference type="OrthoDB" id="9782003at2"/>
<evidence type="ECO:0000256" key="10">
    <source>
        <dbReference type="ARBA" id="ARBA00023136"/>
    </source>
</evidence>
<evidence type="ECO:0000256" key="4">
    <source>
        <dbReference type="ARBA" id="ARBA00022670"/>
    </source>
</evidence>
<feature type="transmembrane region" description="Helical" evidence="11">
    <location>
        <begin position="95"/>
        <end position="119"/>
    </location>
</feature>
<dbReference type="AlphaFoldDB" id="A0A1D9P0L2"/>